<feature type="domain" description="Alpha-1,4-glucan:maltose-1-phosphate maltosyltransferase" evidence="2">
    <location>
        <begin position="66"/>
        <end position="271"/>
    </location>
</feature>
<protein>
    <submittedName>
        <fullName evidence="5">Alpha-amylase family protein</fullName>
        <ecNumber evidence="5">2.4.99.16</ecNumber>
    </submittedName>
</protein>
<feature type="compositionally biased region" description="Polar residues" evidence="1">
    <location>
        <begin position="1"/>
        <end position="11"/>
    </location>
</feature>
<dbReference type="EC" id="2.4.99.16" evidence="5"/>
<dbReference type="InterPro" id="IPR017853">
    <property type="entry name" value="GH"/>
</dbReference>
<evidence type="ECO:0000313" key="5">
    <source>
        <dbReference type="EMBL" id="KFI59045.1"/>
    </source>
</evidence>
<dbReference type="GO" id="GO:0016757">
    <property type="term" value="F:glycosyltransferase activity"/>
    <property type="evidence" value="ECO:0007669"/>
    <property type="project" value="UniProtKB-KW"/>
</dbReference>
<dbReference type="Gene3D" id="1.20.58.80">
    <property type="entry name" value="Phosphotransferase system, lactose/cellobiose-type IIA subunit"/>
    <property type="match status" value="1"/>
</dbReference>
<dbReference type="InterPro" id="IPR013780">
    <property type="entry name" value="Glyco_hydro_b"/>
</dbReference>
<dbReference type="EMBL" id="ABXB03000005">
    <property type="protein sequence ID" value="EFA22222.1"/>
    <property type="molecule type" value="Genomic_DNA"/>
</dbReference>
<dbReference type="STRING" id="561180.BIFGAL_04319"/>
<dbReference type="SUPFAM" id="SSF51445">
    <property type="entry name" value="(Trans)glycosidases"/>
    <property type="match status" value="1"/>
</dbReference>
<keyword evidence="7" id="KW-1185">Reference proteome</keyword>
<gene>
    <name evidence="5" type="ORF">BGLCM_0629</name>
    <name evidence="4" type="ORF">BIFGAL_04319</name>
</gene>
<keyword evidence="5" id="KW-0808">Transferase</keyword>
<dbReference type="Gene3D" id="2.60.40.1180">
    <property type="entry name" value="Golgi alpha-mannosidase II"/>
    <property type="match status" value="1"/>
</dbReference>
<dbReference type="OrthoDB" id="9805159at2"/>
<dbReference type="Proteomes" id="UP000029074">
    <property type="component" value="Unassembled WGS sequence"/>
</dbReference>
<dbReference type="Gene3D" id="3.20.20.80">
    <property type="entry name" value="Glycosidases"/>
    <property type="match status" value="2"/>
</dbReference>
<evidence type="ECO:0000256" key="1">
    <source>
        <dbReference type="SAM" id="MobiDB-lite"/>
    </source>
</evidence>
<evidence type="ECO:0000313" key="4">
    <source>
        <dbReference type="EMBL" id="EFA22222.1"/>
    </source>
</evidence>
<sequence>MVDTTPTTNEVTEVGRHDSASATSSVAEVSAAQAATKSKSAKTTSRTRKTTRSTSATTAPEPGVFGRIAVLNVAPYAENGMFPARVALGEPFTVSAQVVADGDAIIGATAVLSTARGKILQSVPMTCTDADTATFTAMLQAGEPSACKPWDDEFATLKRQLGAHTLTIEGWSDPYATWLRETEKPADIVSNTVLDAGVELLTRWSKTKETKLNAAQKKELTAAAKQLADTTLSFEERLAAATADAIQQLHLSNPLRDDVATSHPCPLRVERSESSFSSWYAFFPKSEGATSNGDGTITPGTLSSSTSGLQRAKAEGFTIVHLPAFIPTNPTSEASNLADPDNESESAALQTFCTKAHDLGLEVALDITPGAKDTDKDTTRQLLAWADAGVTVFRAANAACKPLGFWQSVIAAVTKKHAGVLFLAEDHTHPAAMRALGYAGFTQSDCQFPWRNTKQELDAYLAQTNGETGFYEHRSFWPASHVIMTDYLRDNGVTGFAIRAVLAAMGSASWGITAGYELVENLQREGTEAPVIDETEQAVARDWSKAEDKGIAELVTSLNRIRAEHPSLHSYHTLTVLPTNNAFITAFVRHTPAEFTGTGKPDTLIVVVNLDTNNDQPANIHLDLDQLGLPTDHPFQVKDELTGHEFEWSWDNYVSLAPWADVAHILSVQY</sequence>
<dbReference type="AlphaFoldDB" id="D1NWR3"/>
<dbReference type="InterPro" id="IPR049171">
    <property type="entry name" value="GLGE_C"/>
</dbReference>
<dbReference type="RefSeq" id="WP_006295789.1">
    <property type="nucleotide sequence ID" value="NZ_ABXB03000005.1"/>
</dbReference>
<name>D1NWR3_9BIFI</name>
<dbReference type="Proteomes" id="UP000003656">
    <property type="component" value="Unassembled WGS sequence"/>
</dbReference>
<feature type="compositionally biased region" description="Low complexity" evidence="1">
    <location>
        <begin position="20"/>
        <end position="44"/>
    </location>
</feature>
<feature type="region of interest" description="Disordered" evidence="1">
    <location>
        <begin position="1"/>
        <end position="61"/>
    </location>
</feature>
<comment type="caution">
    <text evidence="4">The sequence shown here is derived from an EMBL/GenBank/DDBJ whole genome shotgun (WGS) entry which is preliminary data.</text>
</comment>
<evidence type="ECO:0000313" key="6">
    <source>
        <dbReference type="Proteomes" id="UP000003656"/>
    </source>
</evidence>
<evidence type="ECO:0000259" key="3">
    <source>
        <dbReference type="Pfam" id="PF21702"/>
    </source>
</evidence>
<dbReference type="EMBL" id="JGYW01000004">
    <property type="protein sequence ID" value="KFI59045.1"/>
    <property type="molecule type" value="Genomic_DNA"/>
</dbReference>
<proteinExistence type="predicted"/>
<dbReference type="Gene3D" id="2.60.40.10">
    <property type="entry name" value="Immunoglobulins"/>
    <property type="match status" value="1"/>
</dbReference>
<reference evidence="5 7" key="2">
    <citation type="submission" date="2014-03" db="EMBL/GenBank/DDBJ databases">
        <title>Genomics of Bifidobacteria.</title>
        <authorList>
            <person name="Ventura M."/>
            <person name="Milani C."/>
            <person name="Lugli G.A."/>
        </authorList>
    </citation>
    <scope>NUCLEOTIDE SEQUENCE [LARGE SCALE GENOMIC DNA]</scope>
    <source>
        <strain evidence="5 7">LMG 11596</strain>
    </source>
</reference>
<accession>D1NWR3</accession>
<feature type="domain" description="Alpha-1,4-glucan:maltose-1-phosphate maltosyltransferase C-terminal" evidence="3">
    <location>
        <begin position="578"/>
        <end position="668"/>
    </location>
</feature>
<evidence type="ECO:0000313" key="7">
    <source>
        <dbReference type="Proteomes" id="UP000029074"/>
    </source>
</evidence>
<dbReference type="eggNOG" id="COG0366">
    <property type="taxonomic scope" value="Bacteria"/>
</dbReference>
<organism evidence="4 6">
    <name type="scientific">Bifidobacterium gallicum DSM 20093 = LMG 11596</name>
    <dbReference type="NCBI Taxonomy" id="561180"/>
    <lineage>
        <taxon>Bacteria</taxon>
        <taxon>Bacillati</taxon>
        <taxon>Actinomycetota</taxon>
        <taxon>Actinomycetes</taxon>
        <taxon>Bifidobacteriales</taxon>
        <taxon>Bifidobacteriaceae</taxon>
        <taxon>Bifidobacterium</taxon>
    </lineage>
</organism>
<dbReference type="GO" id="GO:0004553">
    <property type="term" value="F:hydrolase activity, hydrolyzing O-glycosyl compounds"/>
    <property type="evidence" value="ECO:0007669"/>
    <property type="project" value="InterPro"/>
</dbReference>
<dbReference type="Pfam" id="PF21702">
    <property type="entry name" value="GLGE_C"/>
    <property type="match status" value="1"/>
</dbReference>
<dbReference type="InterPro" id="IPR013783">
    <property type="entry name" value="Ig-like_fold"/>
</dbReference>
<dbReference type="Pfam" id="PF11896">
    <property type="entry name" value="GlgE_dom_N_S"/>
    <property type="match status" value="1"/>
</dbReference>
<dbReference type="InterPro" id="IPR021828">
    <property type="entry name" value="GlgE_dom_N/S"/>
</dbReference>
<keyword evidence="5" id="KW-0328">Glycosyltransferase</keyword>
<evidence type="ECO:0000259" key="2">
    <source>
        <dbReference type="Pfam" id="PF11896"/>
    </source>
</evidence>
<reference evidence="4 6" key="1">
    <citation type="submission" date="2009-11" db="EMBL/GenBank/DDBJ databases">
        <authorList>
            <person name="Weinstock G."/>
            <person name="Sodergren E."/>
            <person name="Clifton S."/>
            <person name="Fulton L."/>
            <person name="Fulton B."/>
            <person name="Courtney L."/>
            <person name="Fronick C."/>
            <person name="Harrison M."/>
            <person name="Strong C."/>
            <person name="Farmer C."/>
            <person name="Delahaunty K."/>
            <person name="Markovic C."/>
            <person name="Hall O."/>
            <person name="Minx P."/>
            <person name="Tomlinson C."/>
            <person name="Mitreva M."/>
            <person name="Nelson J."/>
            <person name="Hou S."/>
            <person name="Wollam A."/>
            <person name="Pepin K.H."/>
            <person name="Johnson M."/>
            <person name="Bhonagiri V."/>
            <person name="Nash W.E."/>
            <person name="Warren W."/>
            <person name="Chinwalla A."/>
            <person name="Mardis E.R."/>
            <person name="Wilson R.K."/>
        </authorList>
    </citation>
    <scope>NUCLEOTIDE SEQUENCE [LARGE SCALE GENOMIC DNA]</scope>
    <source>
        <strain evidence="4 6">DSM 20093</strain>
    </source>
</reference>
<dbReference type="GO" id="GO:0005975">
    <property type="term" value="P:carbohydrate metabolic process"/>
    <property type="evidence" value="ECO:0007669"/>
    <property type="project" value="UniProtKB-ARBA"/>
</dbReference>